<dbReference type="RefSeq" id="WP_148354780.1">
    <property type="nucleotide sequence ID" value="NZ_JBHSBF010000002.1"/>
</dbReference>
<organism evidence="1 2">
    <name type="scientific">Actinomadura syzygii</name>
    <dbReference type="NCBI Taxonomy" id="1427538"/>
    <lineage>
        <taxon>Bacteria</taxon>
        <taxon>Bacillati</taxon>
        <taxon>Actinomycetota</taxon>
        <taxon>Actinomycetes</taxon>
        <taxon>Streptosporangiales</taxon>
        <taxon>Thermomonosporaceae</taxon>
        <taxon>Actinomadura</taxon>
    </lineage>
</organism>
<gene>
    <name evidence="1" type="ORF">FXF65_37165</name>
</gene>
<name>A0A5D0TQF5_9ACTN</name>
<dbReference type="EMBL" id="VSFF01000016">
    <property type="protein sequence ID" value="TYC08531.1"/>
    <property type="molecule type" value="Genomic_DNA"/>
</dbReference>
<dbReference type="AlphaFoldDB" id="A0A5D0TQF5"/>
<keyword evidence="2" id="KW-1185">Reference proteome</keyword>
<evidence type="ECO:0000313" key="2">
    <source>
        <dbReference type="Proteomes" id="UP000322634"/>
    </source>
</evidence>
<protein>
    <submittedName>
        <fullName evidence="1">Uncharacterized protein</fullName>
    </submittedName>
</protein>
<reference evidence="1 2" key="1">
    <citation type="submission" date="2019-08" db="EMBL/GenBank/DDBJ databases">
        <title>Actinomadura sp. nov. CYP1-5 isolated from mountain soil.</title>
        <authorList>
            <person name="Songsumanus A."/>
            <person name="Kuncharoen N."/>
            <person name="Kudo T."/>
            <person name="Yuki M."/>
            <person name="Igarashi Y."/>
            <person name="Tanasupawat S."/>
        </authorList>
    </citation>
    <scope>NUCLEOTIDE SEQUENCE [LARGE SCALE GENOMIC DNA]</scope>
    <source>
        <strain evidence="1 2">GKU157</strain>
    </source>
</reference>
<dbReference type="OrthoDB" id="3698073at2"/>
<dbReference type="Proteomes" id="UP000322634">
    <property type="component" value="Unassembled WGS sequence"/>
</dbReference>
<comment type="caution">
    <text evidence="1">The sequence shown here is derived from an EMBL/GenBank/DDBJ whole genome shotgun (WGS) entry which is preliminary data.</text>
</comment>
<sequence>MEEVPLGAGGRLPYPHTRNDCDQCREVDADFEILEGAAVPSTRDRRPPRLCQGCIGLWMAMQVMSRPSDVPTGDPLAVTVVLLAPGGGEW</sequence>
<proteinExistence type="predicted"/>
<accession>A0A5D0TQF5</accession>
<evidence type="ECO:0000313" key="1">
    <source>
        <dbReference type="EMBL" id="TYC08531.1"/>
    </source>
</evidence>